<protein>
    <recommendedName>
        <fullName evidence="3">SWIM-type domain-containing protein</fullName>
    </recommendedName>
</protein>
<keyword evidence="1" id="KW-0479">Metal-binding</keyword>
<dbReference type="EMBL" id="BONX01000009">
    <property type="protein sequence ID" value="GIG95285.1"/>
    <property type="molecule type" value="Genomic_DNA"/>
</dbReference>
<sequence length="415" mass="44456">MSSGDDRVRGFPAFPPGRRARQSRSWWGDAWIRALEETALDQTLLRRGRRAASAGQVGSITVSPGRIAAEVHDGVRDLPYRTRVFVEPMTDAQWSRFLGQVAAKAGHIAALLDGEMPRDLASAADDAGIALLPGLGDLQPECDCPEWAAAACRHAAALCYQVAWLLDADPFLLLLIRGRGAREVLAELRRRGHRPAADARPEAPAGRSGAGVPAARAYARPDPPLPAPPPPPEPGVSGPVLPEAPGIAAEVLRGLVENAAVRAAALLGAAPYGAGPPLALPERVDAVRLAVGASGPVLARLRQAGARTAREFSRAVRAWEYGGHPGLSVLDEPWAPPPVRLARARAELAAGWAGDDPPQPQVWRNRWTFPRHRAQLRYGRDGRWYPYRELTDGDWWPAGVPRDDPADALADLLGA</sequence>
<evidence type="ECO:0000313" key="4">
    <source>
        <dbReference type="EMBL" id="GIG95285.1"/>
    </source>
</evidence>
<proteinExistence type="predicted"/>
<dbReference type="PROSITE" id="PS50966">
    <property type="entry name" value="ZF_SWIM"/>
    <property type="match status" value="1"/>
</dbReference>
<keyword evidence="5" id="KW-1185">Reference proteome</keyword>
<reference evidence="4 5" key="1">
    <citation type="submission" date="2021-01" db="EMBL/GenBank/DDBJ databases">
        <title>Whole genome shotgun sequence of Plantactinospora mayteni NBRC 109088.</title>
        <authorList>
            <person name="Komaki H."/>
            <person name="Tamura T."/>
        </authorList>
    </citation>
    <scope>NUCLEOTIDE SEQUENCE [LARGE SCALE GENOMIC DNA]</scope>
    <source>
        <strain evidence="4 5">NBRC 109088</strain>
    </source>
</reference>
<feature type="domain" description="SWIM-type" evidence="3">
    <location>
        <begin position="127"/>
        <end position="163"/>
    </location>
</feature>
<comment type="caution">
    <text evidence="4">The sequence shown here is derived from an EMBL/GenBank/DDBJ whole genome shotgun (WGS) entry which is preliminary data.</text>
</comment>
<keyword evidence="1" id="KW-0862">Zinc</keyword>
<dbReference type="PANTHER" id="PTHR38133:SF1">
    <property type="entry name" value="SLR1429 PROTEIN"/>
    <property type="match status" value="1"/>
</dbReference>
<evidence type="ECO:0000313" key="5">
    <source>
        <dbReference type="Proteomes" id="UP000621500"/>
    </source>
</evidence>
<organism evidence="4 5">
    <name type="scientific">Plantactinospora mayteni</name>
    <dbReference type="NCBI Taxonomy" id="566021"/>
    <lineage>
        <taxon>Bacteria</taxon>
        <taxon>Bacillati</taxon>
        <taxon>Actinomycetota</taxon>
        <taxon>Actinomycetes</taxon>
        <taxon>Micromonosporales</taxon>
        <taxon>Micromonosporaceae</taxon>
        <taxon>Plantactinospora</taxon>
    </lineage>
</organism>
<feature type="region of interest" description="Disordered" evidence="2">
    <location>
        <begin position="190"/>
        <end position="240"/>
    </location>
</feature>
<dbReference type="RefSeq" id="WP_203856887.1">
    <property type="nucleotide sequence ID" value="NZ_BONX01000009.1"/>
</dbReference>
<name>A0ABQ4EKY4_9ACTN</name>
<gene>
    <name evidence="4" type="ORF">Pma05_18580</name>
</gene>
<dbReference type="Pfam" id="PF04434">
    <property type="entry name" value="SWIM"/>
    <property type="match status" value="1"/>
</dbReference>
<evidence type="ECO:0000256" key="2">
    <source>
        <dbReference type="SAM" id="MobiDB-lite"/>
    </source>
</evidence>
<dbReference type="Proteomes" id="UP000621500">
    <property type="component" value="Unassembled WGS sequence"/>
</dbReference>
<evidence type="ECO:0000259" key="3">
    <source>
        <dbReference type="PROSITE" id="PS50966"/>
    </source>
</evidence>
<accession>A0ABQ4EKY4</accession>
<feature type="compositionally biased region" description="Pro residues" evidence="2">
    <location>
        <begin position="221"/>
        <end position="234"/>
    </location>
</feature>
<dbReference type="InterPro" id="IPR007527">
    <property type="entry name" value="Znf_SWIM"/>
</dbReference>
<keyword evidence="1" id="KW-0863">Zinc-finger</keyword>
<feature type="compositionally biased region" description="Low complexity" evidence="2">
    <location>
        <begin position="202"/>
        <end position="220"/>
    </location>
</feature>
<evidence type="ECO:0000256" key="1">
    <source>
        <dbReference type="PROSITE-ProRule" id="PRU00325"/>
    </source>
</evidence>
<dbReference type="PANTHER" id="PTHR38133">
    <property type="entry name" value="SLR1429 PROTEIN"/>
    <property type="match status" value="1"/>
</dbReference>
<feature type="compositionally biased region" description="Basic and acidic residues" evidence="2">
    <location>
        <begin position="190"/>
        <end position="201"/>
    </location>
</feature>